<dbReference type="SUPFAM" id="SSF52540">
    <property type="entry name" value="P-loop containing nucleoside triphosphate hydrolases"/>
    <property type="match status" value="1"/>
</dbReference>
<protein>
    <recommendedName>
        <fullName evidence="11">DNA polymerase III subunit gamma/tau</fullName>
        <ecNumber evidence="11">2.7.7.7</ecNumber>
    </recommendedName>
</protein>
<dbReference type="InterPro" id="IPR027417">
    <property type="entry name" value="P-loop_NTPase"/>
</dbReference>
<comment type="similarity">
    <text evidence="1 11">Belongs to the DnaX/STICHEL family.</text>
</comment>
<dbReference type="GO" id="GO:0003887">
    <property type="term" value="F:DNA-directed DNA polymerase activity"/>
    <property type="evidence" value="ECO:0007669"/>
    <property type="project" value="UniProtKB-KW"/>
</dbReference>
<keyword evidence="5" id="KW-0479">Metal-binding</keyword>
<evidence type="ECO:0000256" key="4">
    <source>
        <dbReference type="ARBA" id="ARBA00022705"/>
    </source>
</evidence>
<feature type="region of interest" description="Disordered" evidence="12">
    <location>
        <begin position="395"/>
        <end position="450"/>
    </location>
</feature>
<dbReference type="Proteomes" id="UP000646579">
    <property type="component" value="Unassembled WGS sequence"/>
</dbReference>
<keyword evidence="7" id="KW-0862">Zinc</keyword>
<evidence type="ECO:0000256" key="6">
    <source>
        <dbReference type="ARBA" id="ARBA00022741"/>
    </source>
</evidence>
<dbReference type="NCBIfam" id="NF006585">
    <property type="entry name" value="PRK09111.1"/>
    <property type="match status" value="1"/>
</dbReference>
<dbReference type="InterPro" id="IPR008921">
    <property type="entry name" value="DNA_pol3_clamp-load_cplx_C"/>
</dbReference>
<dbReference type="Gene3D" id="3.40.50.300">
    <property type="entry name" value="P-loop containing nucleotide triphosphate hydrolases"/>
    <property type="match status" value="1"/>
</dbReference>
<dbReference type="GO" id="GO:0006261">
    <property type="term" value="P:DNA-templated DNA replication"/>
    <property type="evidence" value="ECO:0007669"/>
    <property type="project" value="TreeGrafter"/>
</dbReference>
<comment type="subunit">
    <text evidence="11">DNA polymerase III contains a core (composed of alpha, epsilon and theta chains) that associates with a tau subunit. This core dimerizes to form the POLIII' complex. PolIII' associates with the gamma complex (composed of gamma, delta, delta', psi and chi chains) and with the beta chain to form the complete DNA polymerase III complex.</text>
</comment>
<dbReference type="Pfam" id="PF12169">
    <property type="entry name" value="DNA_pol3_gamma3"/>
    <property type="match status" value="1"/>
</dbReference>
<dbReference type="GO" id="GO:0005524">
    <property type="term" value="F:ATP binding"/>
    <property type="evidence" value="ECO:0007669"/>
    <property type="project" value="UniProtKB-KW"/>
</dbReference>
<evidence type="ECO:0000256" key="1">
    <source>
        <dbReference type="ARBA" id="ARBA00006360"/>
    </source>
</evidence>
<keyword evidence="2 11" id="KW-0808">Transferase</keyword>
<name>A0A918SB10_9HYPH</name>
<dbReference type="PANTHER" id="PTHR11669">
    <property type="entry name" value="REPLICATION FACTOR C / DNA POLYMERASE III GAMMA-TAU SUBUNIT"/>
    <property type="match status" value="1"/>
</dbReference>
<keyword evidence="8 11" id="KW-0067">ATP-binding</keyword>
<dbReference type="FunFam" id="3.40.50.300:FF:000014">
    <property type="entry name" value="DNA polymerase III subunit gamma/tau"/>
    <property type="match status" value="1"/>
</dbReference>
<dbReference type="InterPro" id="IPR050238">
    <property type="entry name" value="DNA_Rep/Repair_Clamp_Loader"/>
</dbReference>
<dbReference type="FunFam" id="1.10.8.60:FF:000013">
    <property type="entry name" value="DNA polymerase III subunit gamma/tau"/>
    <property type="match status" value="1"/>
</dbReference>
<evidence type="ECO:0000256" key="2">
    <source>
        <dbReference type="ARBA" id="ARBA00022679"/>
    </source>
</evidence>
<feature type="region of interest" description="Disordered" evidence="12">
    <location>
        <begin position="568"/>
        <end position="590"/>
    </location>
</feature>
<comment type="caution">
    <text evidence="14">The sequence shown here is derived from an EMBL/GenBank/DDBJ whole genome shotgun (WGS) entry which is preliminary data.</text>
</comment>
<evidence type="ECO:0000256" key="8">
    <source>
        <dbReference type="ARBA" id="ARBA00022840"/>
    </source>
</evidence>
<evidence type="ECO:0000256" key="12">
    <source>
        <dbReference type="SAM" id="MobiDB-lite"/>
    </source>
</evidence>
<dbReference type="Gene3D" id="1.10.8.60">
    <property type="match status" value="1"/>
</dbReference>
<dbReference type="Pfam" id="PF13177">
    <property type="entry name" value="DNA_pol3_delta2"/>
    <property type="match status" value="1"/>
</dbReference>
<dbReference type="RefSeq" id="WP_189426520.1">
    <property type="nucleotide sequence ID" value="NZ_BMZE01000003.1"/>
</dbReference>
<proteinExistence type="inferred from homology"/>
<dbReference type="GO" id="GO:0009360">
    <property type="term" value="C:DNA polymerase III complex"/>
    <property type="evidence" value="ECO:0007669"/>
    <property type="project" value="InterPro"/>
</dbReference>
<evidence type="ECO:0000313" key="15">
    <source>
        <dbReference type="Proteomes" id="UP000646579"/>
    </source>
</evidence>
<dbReference type="Gene3D" id="1.20.272.10">
    <property type="match status" value="1"/>
</dbReference>
<feature type="compositionally biased region" description="Low complexity" evidence="12">
    <location>
        <begin position="395"/>
        <end position="411"/>
    </location>
</feature>
<keyword evidence="15" id="KW-1185">Reference proteome</keyword>
<reference evidence="14" key="1">
    <citation type="journal article" date="2014" name="Int. J. Syst. Evol. Microbiol.">
        <title>Complete genome sequence of Corynebacterium casei LMG S-19264T (=DSM 44701T), isolated from a smear-ripened cheese.</title>
        <authorList>
            <consortium name="US DOE Joint Genome Institute (JGI-PGF)"/>
            <person name="Walter F."/>
            <person name="Albersmeier A."/>
            <person name="Kalinowski J."/>
            <person name="Ruckert C."/>
        </authorList>
    </citation>
    <scope>NUCLEOTIDE SEQUENCE</scope>
    <source>
        <strain evidence="14">KCTC 32437</strain>
    </source>
</reference>
<dbReference type="Pfam" id="PF12362">
    <property type="entry name" value="DUF3646"/>
    <property type="match status" value="1"/>
</dbReference>
<evidence type="ECO:0000313" key="14">
    <source>
        <dbReference type="EMBL" id="GHA31844.1"/>
    </source>
</evidence>
<dbReference type="Pfam" id="PF22608">
    <property type="entry name" value="DNAX_ATPase_lid"/>
    <property type="match status" value="1"/>
</dbReference>
<dbReference type="AlphaFoldDB" id="A0A918SB10"/>
<evidence type="ECO:0000256" key="11">
    <source>
        <dbReference type="RuleBase" id="RU364063"/>
    </source>
</evidence>
<dbReference type="EC" id="2.7.7.7" evidence="11"/>
<comment type="function">
    <text evidence="11">DNA polymerase III is a complex, multichain enzyme responsible for most of the replicative synthesis in bacteria. This DNA polymerase also exhibits 3' to 5' exonuclease activity.</text>
</comment>
<dbReference type="GO" id="GO:0046872">
    <property type="term" value="F:metal ion binding"/>
    <property type="evidence" value="ECO:0007669"/>
    <property type="project" value="UniProtKB-KW"/>
</dbReference>
<evidence type="ECO:0000256" key="10">
    <source>
        <dbReference type="ARBA" id="ARBA00049244"/>
    </source>
</evidence>
<sequence length="590" mass="63810">MADAAPAPYVVLARKYRPVDFSTLIGQDAMVRTLGNAFKQNRIHHAFILTGVRGVGKTTTARILARAFNYEDESGRHPTLNLEREGEHCRAIIEGRHVDVVEMDAASNTGINDIREIIDSVRYGPVSAPYKVYIIDEVHMLSTAAFNGLLKTLEEPPPYVKFIFATTEIRKVPVTILSRCQRFDLRRVGAEVMTDYLNGLLEREGVSAEPEALAMIVRAGEGSVRDSLSLLDQAIAHGSGTIVADTVKAMLGLGDRARTIDLFEAVLGGQVAEALTIVRELYDAGADPQTLIADLADFTHLVTRIKVVPATADDMALTPDERQRGSDLAGALAMRALSRAWQILFKGFDEVARAGNALQAAEMVLIRLAYAADLPGPDEVIAKLTSQPEAIEAPVETPAPPAAGTSSPPNALSRPQSRGGGQAMRQPAPDPETQSVAVAQPQPKEPQAFSRVESYSELVALAGAKRDLLVKHALEADMRPVTFSHGRIEVALRDGADPGIISTLSARLQQWTGERWLVMVSSKAPAGPTLREQAEQKREEARDAAGEDPLVRAILETFPGAKLVNVTVRDTDPTPDVAETMPPEPEEDDE</sequence>
<evidence type="ECO:0000256" key="5">
    <source>
        <dbReference type="ARBA" id="ARBA00022723"/>
    </source>
</evidence>
<dbReference type="CDD" id="cd18137">
    <property type="entry name" value="HLD_clamp_pol_III_gamma_tau"/>
    <property type="match status" value="1"/>
</dbReference>
<keyword evidence="4 11" id="KW-0235">DNA replication</keyword>
<dbReference type="PANTHER" id="PTHR11669:SF0">
    <property type="entry name" value="PROTEIN STICHEL-LIKE 2"/>
    <property type="match status" value="1"/>
</dbReference>
<dbReference type="CDD" id="cd00009">
    <property type="entry name" value="AAA"/>
    <property type="match status" value="1"/>
</dbReference>
<dbReference type="InterPro" id="IPR045085">
    <property type="entry name" value="HLD_clamp_pol_III_gamma_tau"/>
</dbReference>
<accession>A0A918SB10</accession>
<evidence type="ECO:0000256" key="9">
    <source>
        <dbReference type="ARBA" id="ARBA00022932"/>
    </source>
</evidence>
<dbReference type="SMART" id="SM00382">
    <property type="entry name" value="AAA"/>
    <property type="match status" value="1"/>
</dbReference>
<dbReference type="GO" id="GO:0003677">
    <property type="term" value="F:DNA binding"/>
    <property type="evidence" value="ECO:0007669"/>
    <property type="project" value="InterPro"/>
</dbReference>
<gene>
    <name evidence="11" type="primary">dnaX</name>
    <name evidence="14" type="ORF">GCM10007989_29890</name>
</gene>
<feature type="region of interest" description="Disordered" evidence="12">
    <location>
        <begin position="526"/>
        <end position="548"/>
    </location>
</feature>
<keyword evidence="3 11" id="KW-0548">Nucleotidyltransferase</keyword>
<keyword evidence="9 11" id="KW-0239">DNA-directed DNA polymerase</keyword>
<keyword evidence="6 11" id="KW-0547">Nucleotide-binding</keyword>
<dbReference type="NCBIfam" id="TIGR02397">
    <property type="entry name" value="dnaX_nterm"/>
    <property type="match status" value="1"/>
</dbReference>
<dbReference type="InterPro" id="IPR012763">
    <property type="entry name" value="DNA_pol_III_sug/sutau_N"/>
</dbReference>
<comment type="catalytic activity">
    <reaction evidence="10 11">
        <text>DNA(n) + a 2'-deoxyribonucleoside 5'-triphosphate = DNA(n+1) + diphosphate</text>
        <dbReference type="Rhea" id="RHEA:22508"/>
        <dbReference type="Rhea" id="RHEA-COMP:17339"/>
        <dbReference type="Rhea" id="RHEA-COMP:17340"/>
        <dbReference type="ChEBI" id="CHEBI:33019"/>
        <dbReference type="ChEBI" id="CHEBI:61560"/>
        <dbReference type="ChEBI" id="CHEBI:173112"/>
        <dbReference type="EC" id="2.7.7.7"/>
    </reaction>
</comment>
<evidence type="ECO:0000256" key="3">
    <source>
        <dbReference type="ARBA" id="ARBA00022695"/>
    </source>
</evidence>
<dbReference type="EMBL" id="BMZE01000003">
    <property type="protein sequence ID" value="GHA31844.1"/>
    <property type="molecule type" value="Genomic_DNA"/>
</dbReference>
<evidence type="ECO:0000259" key="13">
    <source>
        <dbReference type="SMART" id="SM00382"/>
    </source>
</evidence>
<reference evidence="14" key="2">
    <citation type="submission" date="2020-09" db="EMBL/GenBank/DDBJ databases">
        <authorList>
            <person name="Sun Q."/>
            <person name="Kim S."/>
        </authorList>
    </citation>
    <scope>NUCLEOTIDE SEQUENCE</scope>
    <source>
        <strain evidence="14">KCTC 32437</strain>
    </source>
</reference>
<organism evidence="14 15">
    <name type="scientific">Devosia pacifica</name>
    <dbReference type="NCBI Taxonomy" id="1335967"/>
    <lineage>
        <taxon>Bacteria</taxon>
        <taxon>Pseudomonadati</taxon>
        <taxon>Pseudomonadota</taxon>
        <taxon>Alphaproteobacteria</taxon>
        <taxon>Hyphomicrobiales</taxon>
        <taxon>Devosiaceae</taxon>
        <taxon>Devosia</taxon>
    </lineage>
</organism>
<dbReference type="InterPro" id="IPR022754">
    <property type="entry name" value="DNA_pol_III_gamma-3"/>
</dbReference>
<feature type="domain" description="AAA+ ATPase" evidence="13">
    <location>
        <begin position="43"/>
        <end position="189"/>
    </location>
</feature>
<evidence type="ECO:0000256" key="7">
    <source>
        <dbReference type="ARBA" id="ARBA00022833"/>
    </source>
</evidence>
<feature type="compositionally biased region" description="Basic and acidic residues" evidence="12">
    <location>
        <begin position="532"/>
        <end position="545"/>
    </location>
</feature>
<dbReference type="SUPFAM" id="SSF48019">
    <property type="entry name" value="post-AAA+ oligomerization domain-like"/>
    <property type="match status" value="1"/>
</dbReference>
<dbReference type="InterPro" id="IPR003593">
    <property type="entry name" value="AAA+_ATPase"/>
</dbReference>
<dbReference type="InterPro" id="IPR022107">
    <property type="entry name" value="DNA_pol_III_gamma/tau_C"/>
</dbReference>